<comment type="catalytic activity">
    <reaction evidence="1">
        <text>alpha-D-glucose 6-phosphate = beta-D-glucose 6-phosphate</text>
        <dbReference type="Rhea" id="RHEA:16249"/>
        <dbReference type="ChEBI" id="CHEBI:58225"/>
        <dbReference type="ChEBI" id="CHEBI:58247"/>
        <dbReference type="EC" id="5.1.3.15"/>
    </reaction>
</comment>
<dbReference type="Pfam" id="PF01263">
    <property type="entry name" value="Aldose_epim"/>
    <property type="match status" value="1"/>
</dbReference>
<evidence type="ECO:0000313" key="6">
    <source>
        <dbReference type="EMBL" id="GAC31437.1"/>
    </source>
</evidence>
<dbReference type="GO" id="GO:0005975">
    <property type="term" value="P:carbohydrate metabolic process"/>
    <property type="evidence" value="ECO:0007669"/>
    <property type="project" value="InterPro"/>
</dbReference>
<accession>K6ZMA3</accession>
<dbReference type="OrthoDB" id="9790727at2"/>
<evidence type="ECO:0000313" key="7">
    <source>
        <dbReference type="Proteomes" id="UP000006322"/>
    </source>
</evidence>
<evidence type="ECO:0000256" key="1">
    <source>
        <dbReference type="ARBA" id="ARBA00001096"/>
    </source>
</evidence>
<evidence type="ECO:0000256" key="5">
    <source>
        <dbReference type="PIRSR" id="PIRSR016020-1"/>
    </source>
</evidence>
<proteinExistence type="inferred from homology"/>
<evidence type="ECO:0000256" key="4">
    <source>
        <dbReference type="PIRNR" id="PIRNR016020"/>
    </source>
</evidence>
<dbReference type="Gene3D" id="2.70.98.10">
    <property type="match status" value="1"/>
</dbReference>
<dbReference type="STRING" id="1129793.GPLA_0520"/>
<dbReference type="InterPro" id="IPR025532">
    <property type="entry name" value="G6P_1-epimerase"/>
</dbReference>
<feature type="active site" evidence="5">
    <location>
        <position position="157"/>
    </location>
</feature>
<dbReference type="SUPFAM" id="SSF74650">
    <property type="entry name" value="Galactose mutarotase-like"/>
    <property type="match status" value="1"/>
</dbReference>
<dbReference type="InterPro" id="IPR014718">
    <property type="entry name" value="GH-type_carb-bd"/>
</dbReference>
<dbReference type="GO" id="GO:0030246">
    <property type="term" value="F:carbohydrate binding"/>
    <property type="evidence" value="ECO:0007669"/>
    <property type="project" value="UniProtKB-UniRule"/>
</dbReference>
<dbReference type="EC" id="5.1.3.15" evidence="4"/>
<evidence type="ECO:0000256" key="3">
    <source>
        <dbReference type="ARBA" id="ARBA00023235"/>
    </source>
</evidence>
<keyword evidence="3 4" id="KW-0413">Isomerase</keyword>
<dbReference type="PANTHER" id="PTHR11122:SF13">
    <property type="entry name" value="GLUCOSE-6-PHOSPHATE 1-EPIMERASE"/>
    <property type="match status" value="1"/>
</dbReference>
<sequence>MHLSQTTSSLPQGEIEMLVVDNDYAHATISLFGGHILSFTPKHDGIQRLWLSKKAQLDAKHPIRGGIPICWPWFGPHNTQTNLSAHGYVRTQAWHVVNCVDNDDHTTICLKPSVTKGEGFDGKTQLTLIISIGRELGVKLVTENTGEQPFTYTGALHSYFHIEDISDCTVTGLSGQYEDKLQAYKRLPTPMPYAFNSETDRVHLVTPKELAIKSNGHVTHIHSVGHDSIVVWNPWAEKSRTMHDMEDNGYRKMLCVETSVTQGQTVLPGQQHVLEQVIR</sequence>
<dbReference type="EMBL" id="BAER01000017">
    <property type="protein sequence ID" value="GAC31437.1"/>
    <property type="molecule type" value="Genomic_DNA"/>
</dbReference>
<gene>
    <name evidence="6" type="ORF">GPLA_0520</name>
</gene>
<dbReference type="InterPro" id="IPR008183">
    <property type="entry name" value="Aldose_1/G6P_1-epimerase"/>
</dbReference>
<dbReference type="PANTHER" id="PTHR11122">
    <property type="entry name" value="APOSPORY-ASSOCIATED PROTEIN C-RELATED"/>
    <property type="match status" value="1"/>
</dbReference>
<organism evidence="6 7">
    <name type="scientific">Paraglaciecola polaris LMG 21857</name>
    <dbReference type="NCBI Taxonomy" id="1129793"/>
    <lineage>
        <taxon>Bacteria</taxon>
        <taxon>Pseudomonadati</taxon>
        <taxon>Pseudomonadota</taxon>
        <taxon>Gammaproteobacteria</taxon>
        <taxon>Alteromonadales</taxon>
        <taxon>Alteromonadaceae</taxon>
        <taxon>Paraglaciecola</taxon>
    </lineage>
</organism>
<dbReference type="PIRSF" id="PIRSF016020">
    <property type="entry name" value="PHexose_mutarotase"/>
    <property type="match status" value="1"/>
</dbReference>
<dbReference type="InterPro" id="IPR011013">
    <property type="entry name" value="Gal_mutarotase_sf_dom"/>
</dbReference>
<dbReference type="GO" id="GO:0047938">
    <property type="term" value="F:glucose-6-phosphate 1-epimerase activity"/>
    <property type="evidence" value="ECO:0007669"/>
    <property type="project" value="UniProtKB-UniRule"/>
</dbReference>
<dbReference type="RefSeq" id="WP_007103243.1">
    <property type="nucleotide sequence ID" value="NZ_BAER01000017.1"/>
</dbReference>
<name>K6ZMA3_9ALTE</name>
<comment type="caution">
    <text evidence="6">The sequence shown here is derived from an EMBL/GenBank/DDBJ whole genome shotgun (WGS) entry which is preliminary data.</text>
</comment>
<comment type="similarity">
    <text evidence="2 4">Belongs to the glucose-6-phosphate 1-epimerase family.</text>
</comment>
<dbReference type="CDD" id="cd09020">
    <property type="entry name" value="D-hex-6-P-epi_like"/>
    <property type="match status" value="1"/>
</dbReference>
<protein>
    <recommendedName>
        <fullName evidence="4">Putative glucose-6-phosphate 1-epimerase</fullName>
        <ecNumber evidence="4">5.1.3.15</ecNumber>
    </recommendedName>
</protein>
<keyword evidence="7" id="KW-1185">Reference proteome</keyword>
<dbReference type="Proteomes" id="UP000006322">
    <property type="component" value="Unassembled WGS sequence"/>
</dbReference>
<dbReference type="AlphaFoldDB" id="K6ZMA3"/>
<evidence type="ECO:0000256" key="2">
    <source>
        <dbReference type="ARBA" id="ARBA00005866"/>
    </source>
</evidence>
<feature type="active site" evidence="5">
    <location>
        <position position="257"/>
    </location>
</feature>
<reference evidence="7" key="1">
    <citation type="journal article" date="2014" name="Environ. Microbiol.">
        <title>Comparative genomics of the marine bacterial genus Glaciecola reveals the high degree of genomic diversity and genomic characteristic for cold adaptation.</title>
        <authorList>
            <person name="Qin Q.L."/>
            <person name="Xie B.B."/>
            <person name="Yu Y."/>
            <person name="Shu Y.L."/>
            <person name="Rong J.C."/>
            <person name="Zhang Y.J."/>
            <person name="Zhao D.L."/>
            <person name="Chen X.L."/>
            <person name="Zhang X.Y."/>
            <person name="Chen B."/>
            <person name="Zhou B.C."/>
            <person name="Zhang Y.Z."/>
        </authorList>
    </citation>
    <scope>NUCLEOTIDE SEQUENCE [LARGE SCALE GENOMIC DNA]</scope>
    <source>
        <strain evidence="7">LMG 21857</strain>
    </source>
</reference>